<dbReference type="PRINTS" id="PR00301">
    <property type="entry name" value="HEATSHOCK70"/>
</dbReference>
<evidence type="ECO:0000256" key="3">
    <source>
        <dbReference type="RuleBase" id="RU003322"/>
    </source>
</evidence>
<dbReference type="Pfam" id="PF00012">
    <property type="entry name" value="HSP70"/>
    <property type="match status" value="1"/>
</dbReference>
<dbReference type="PROSITE" id="PS01036">
    <property type="entry name" value="HSP70_3"/>
    <property type="match status" value="1"/>
</dbReference>
<evidence type="ECO:0000313" key="5">
    <source>
        <dbReference type="EMBL" id="KAJ0399772.1"/>
    </source>
</evidence>
<accession>A0AAD5QA37</accession>
<keyword evidence="6" id="KW-1185">Reference proteome</keyword>
<organism evidence="5 6">
    <name type="scientific">Pythium insidiosum</name>
    <name type="common">Pythiosis disease agent</name>
    <dbReference type="NCBI Taxonomy" id="114742"/>
    <lineage>
        <taxon>Eukaryota</taxon>
        <taxon>Sar</taxon>
        <taxon>Stramenopiles</taxon>
        <taxon>Oomycota</taxon>
        <taxon>Peronosporomycetes</taxon>
        <taxon>Pythiales</taxon>
        <taxon>Pythiaceae</taxon>
        <taxon>Pythium</taxon>
    </lineage>
</organism>
<dbReference type="PROSITE" id="PS00329">
    <property type="entry name" value="HSP70_2"/>
    <property type="match status" value="1"/>
</dbReference>
<dbReference type="GO" id="GO:0140662">
    <property type="term" value="F:ATP-dependent protein folding chaperone"/>
    <property type="evidence" value="ECO:0007669"/>
    <property type="project" value="InterPro"/>
</dbReference>
<comment type="similarity">
    <text evidence="3">Belongs to the heat shock protein 70 family.</text>
</comment>
<sequence length="560" mass="60612">MATYDSWGNDSERFADGSLCIGIDLGTTNSCVGLWLVERNHVKILKNRADRGRTTPSVVHFLPDSDSVVVGNAALAQRSPAGNTIRSVKRLLGQPYKSKAVSVAKSFAAYDIVATPQGNAAVEISRRGERVRVQPEEVSSHVLAELKASAEAYWADGSTRIDNAVITVPAYFSDAQRTATLLSAEMAGFKAVRLLNEPTAAAMAYGLFVAGDKTVVVVDFGGGTLDVSLMHINDGLFEVLGIGGDTHLGGDDVTHVLMEHVLENVQKHHREVTRSALSAGDLAQLRRVVEDAKIVLSTEDETELALSQFAGIASFTLRLTRRKLELLGDGIWKRCLRILSNVLAEADVAPHDVDEVIMVGGSTRIPILRAQISEFFGGKELCLSVNADEVVCEGAAIQAAILSGMDRKVFRDVLMMDVIPLSIGLEKADGTMEVLLPKNSRIPVTVTKYFETFEDDQPGLSIDVYEGEHEVAKENDHICLFNFAIPRDKIAKAGAVAHPVTFTMNASGVLQVQAGIHHDSEEAPMSTTALVLMALYIAALFALYVFSRIYFASDRDLTLT</sequence>
<dbReference type="PROSITE" id="PS00297">
    <property type="entry name" value="HSP70_1"/>
    <property type="match status" value="1"/>
</dbReference>
<evidence type="ECO:0000256" key="4">
    <source>
        <dbReference type="SAM" id="Phobius"/>
    </source>
</evidence>
<dbReference type="CDD" id="cd24028">
    <property type="entry name" value="ASKHA_NBD_HSP70_HSPA1-like"/>
    <property type="match status" value="1"/>
</dbReference>
<dbReference type="Gene3D" id="3.30.30.30">
    <property type="match status" value="1"/>
</dbReference>
<protein>
    <recommendedName>
        <fullName evidence="7">Hsp70-like protein</fullName>
    </recommendedName>
</protein>
<dbReference type="Proteomes" id="UP001209570">
    <property type="component" value="Unassembled WGS sequence"/>
</dbReference>
<dbReference type="AlphaFoldDB" id="A0AAD5QA37"/>
<comment type="caution">
    <text evidence="5">The sequence shown here is derived from an EMBL/GenBank/DDBJ whole genome shotgun (WGS) entry which is preliminary data.</text>
</comment>
<evidence type="ECO:0008006" key="7">
    <source>
        <dbReference type="Google" id="ProtNLM"/>
    </source>
</evidence>
<keyword evidence="4" id="KW-0472">Membrane</keyword>
<dbReference type="InterPro" id="IPR043129">
    <property type="entry name" value="ATPase_NBD"/>
</dbReference>
<keyword evidence="4" id="KW-1133">Transmembrane helix</keyword>
<dbReference type="Gene3D" id="2.60.34.10">
    <property type="entry name" value="Substrate Binding Domain Of DNAk, Chain A, domain 1"/>
    <property type="match status" value="1"/>
</dbReference>
<feature type="transmembrane region" description="Helical" evidence="4">
    <location>
        <begin position="529"/>
        <end position="551"/>
    </location>
</feature>
<keyword evidence="2 3" id="KW-0067">ATP-binding</keyword>
<dbReference type="Gene3D" id="3.90.640.10">
    <property type="entry name" value="Actin, Chain A, domain 4"/>
    <property type="match status" value="1"/>
</dbReference>
<keyword evidence="1 3" id="KW-0547">Nucleotide-binding</keyword>
<dbReference type="SUPFAM" id="SSF53067">
    <property type="entry name" value="Actin-like ATPase domain"/>
    <property type="match status" value="2"/>
</dbReference>
<dbReference type="Gene3D" id="3.30.420.40">
    <property type="match status" value="2"/>
</dbReference>
<dbReference type="InterPro" id="IPR018181">
    <property type="entry name" value="Heat_shock_70_CS"/>
</dbReference>
<dbReference type="SUPFAM" id="SSF100920">
    <property type="entry name" value="Heat shock protein 70kD (HSP70), peptide-binding domain"/>
    <property type="match status" value="1"/>
</dbReference>
<keyword evidence="4" id="KW-0812">Transmembrane</keyword>
<dbReference type="GO" id="GO:0005524">
    <property type="term" value="F:ATP binding"/>
    <property type="evidence" value="ECO:0007669"/>
    <property type="project" value="UniProtKB-KW"/>
</dbReference>
<evidence type="ECO:0000313" key="6">
    <source>
        <dbReference type="Proteomes" id="UP001209570"/>
    </source>
</evidence>
<dbReference type="PANTHER" id="PTHR19375">
    <property type="entry name" value="HEAT SHOCK PROTEIN 70KDA"/>
    <property type="match status" value="1"/>
</dbReference>
<proteinExistence type="inferred from homology"/>
<dbReference type="InterPro" id="IPR029047">
    <property type="entry name" value="HSP70_peptide-bd_sf"/>
</dbReference>
<gene>
    <name evidence="5" type="ORF">P43SY_010559</name>
</gene>
<dbReference type="InterPro" id="IPR013126">
    <property type="entry name" value="Hsp_70_fam"/>
</dbReference>
<dbReference type="FunFam" id="3.90.640.10:FF:000003">
    <property type="entry name" value="Molecular chaperone DnaK"/>
    <property type="match status" value="1"/>
</dbReference>
<dbReference type="EMBL" id="JAKCXM010000172">
    <property type="protein sequence ID" value="KAJ0399772.1"/>
    <property type="molecule type" value="Genomic_DNA"/>
</dbReference>
<evidence type="ECO:0000256" key="1">
    <source>
        <dbReference type="ARBA" id="ARBA00022741"/>
    </source>
</evidence>
<name>A0AAD5QA37_PYTIN</name>
<evidence type="ECO:0000256" key="2">
    <source>
        <dbReference type="ARBA" id="ARBA00022840"/>
    </source>
</evidence>
<reference evidence="5" key="1">
    <citation type="submission" date="2021-12" db="EMBL/GenBank/DDBJ databases">
        <title>Prjna785345.</title>
        <authorList>
            <person name="Rujirawat T."/>
            <person name="Krajaejun T."/>
        </authorList>
    </citation>
    <scope>NUCLEOTIDE SEQUENCE</scope>
    <source>
        <strain evidence="5">Pi057C3</strain>
    </source>
</reference>